<evidence type="ECO:0000256" key="10">
    <source>
        <dbReference type="HAMAP-Rule" id="MF_00530"/>
    </source>
</evidence>
<dbReference type="GO" id="GO:0046933">
    <property type="term" value="F:proton-transporting ATP synthase activity, rotational mechanism"/>
    <property type="evidence" value="ECO:0007669"/>
    <property type="project" value="UniProtKB-UniRule"/>
</dbReference>
<sequence length="133" mass="14392">MALLYVELVSPERRVFAGEVRSVLLPGVEGDMTVLPGHAPAVTALHAGVVFATDAAGTGCRAFIRGGFAEVGPTRVTILAERVRPIEELTRDQIDEEIFHLQLERDGTANPEIRAERDVSIARLQAFKASLSL</sequence>
<dbReference type="InterPro" id="IPR020546">
    <property type="entry name" value="ATP_synth_F1_dsu/esu_N"/>
</dbReference>
<dbReference type="GO" id="GO:0005524">
    <property type="term" value="F:ATP binding"/>
    <property type="evidence" value="ECO:0007669"/>
    <property type="project" value="UniProtKB-UniRule"/>
</dbReference>
<gene>
    <name evidence="13" type="primary">atpC_2</name>
    <name evidence="10" type="synonym">atpC</name>
    <name evidence="13" type="ORF">BHAOGJBA_6124</name>
</gene>
<dbReference type="NCBIfam" id="NF011323">
    <property type="entry name" value="PRK14736.1"/>
    <property type="match status" value="1"/>
</dbReference>
<name>A0AAV4ZVG5_9HYPH</name>
<dbReference type="EMBL" id="BPQO01000049">
    <property type="protein sequence ID" value="GJD92569.1"/>
    <property type="molecule type" value="Genomic_DNA"/>
</dbReference>
<dbReference type="PANTHER" id="PTHR13822:SF10">
    <property type="entry name" value="ATP SYNTHASE EPSILON CHAIN, CHLOROPLASTIC"/>
    <property type="match status" value="1"/>
</dbReference>
<evidence type="ECO:0000256" key="8">
    <source>
        <dbReference type="ARBA" id="ARBA00023196"/>
    </source>
</evidence>
<dbReference type="GO" id="GO:0045259">
    <property type="term" value="C:proton-transporting ATP synthase complex"/>
    <property type="evidence" value="ECO:0007669"/>
    <property type="project" value="UniProtKB-KW"/>
</dbReference>
<dbReference type="PANTHER" id="PTHR13822">
    <property type="entry name" value="ATP SYNTHASE DELTA/EPSILON CHAIN"/>
    <property type="match status" value="1"/>
</dbReference>
<keyword evidence="6 10" id="KW-0406">Ion transport</keyword>
<evidence type="ECO:0000256" key="4">
    <source>
        <dbReference type="ARBA" id="ARBA00022448"/>
    </source>
</evidence>
<dbReference type="Proteomes" id="UP001055247">
    <property type="component" value="Unassembled WGS sequence"/>
</dbReference>
<comment type="similarity">
    <text evidence="3 10 11">Belongs to the ATPase epsilon chain family.</text>
</comment>
<dbReference type="CDD" id="cd12152">
    <property type="entry name" value="F1-ATPase_delta"/>
    <property type="match status" value="1"/>
</dbReference>
<reference evidence="13" key="2">
    <citation type="submission" date="2021-08" db="EMBL/GenBank/DDBJ databases">
        <authorList>
            <person name="Tani A."/>
            <person name="Ola A."/>
            <person name="Ogura Y."/>
            <person name="Katsura K."/>
            <person name="Hayashi T."/>
        </authorList>
    </citation>
    <scope>NUCLEOTIDE SEQUENCE</scope>
    <source>
        <strain evidence="13">DSM 16372</strain>
    </source>
</reference>
<evidence type="ECO:0000256" key="6">
    <source>
        <dbReference type="ARBA" id="ARBA00023065"/>
    </source>
</evidence>
<keyword evidence="10" id="KW-1003">Cell membrane</keyword>
<evidence type="ECO:0000256" key="9">
    <source>
        <dbReference type="ARBA" id="ARBA00023310"/>
    </source>
</evidence>
<dbReference type="InterPro" id="IPR036771">
    <property type="entry name" value="ATPsynth_dsu/esu_N"/>
</dbReference>
<dbReference type="NCBIfam" id="TIGR01216">
    <property type="entry name" value="ATP_synt_epsi"/>
    <property type="match status" value="1"/>
</dbReference>
<dbReference type="SUPFAM" id="SSF51344">
    <property type="entry name" value="Epsilon subunit of F1F0-ATP synthase N-terminal domain"/>
    <property type="match status" value="1"/>
</dbReference>
<reference evidence="13" key="1">
    <citation type="journal article" date="2016" name="Front. Microbiol.">
        <title>Genome Sequence of the Piezophilic, Mesophilic Sulfate-Reducing Bacterium Desulfovibrio indicus J2T.</title>
        <authorList>
            <person name="Cao J."/>
            <person name="Maignien L."/>
            <person name="Shao Z."/>
            <person name="Alain K."/>
            <person name="Jebbar M."/>
        </authorList>
    </citation>
    <scope>NUCLEOTIDE SEQUENCE</scope>
    <source>
        <strain evidence="13">DSM 16372</strain>
    </source>
</reference>
<evidence type="ECO:0000256" key="2">
    <source>
        <dbReference type="ARBA" id="ARBA00004184"/>
    </source>
</evidence>
<keyword evidence="5 10" id="KW-0375">Hydrogen ion transport</keyword>
<dbReference type="AlphaFoldDB" id="A0AAV4ZVG5"/>
<organism evidence="13 14">
    <name type="scientific">Methylobacterium hispanicum</name>
    <dbReference type="NCBI Taxonomy" id="270350"/>
    <lineage>
        <taxon>Bacteria</taxon>
        <taxon>Pseudomonadati</taxon>
        <taxon>Pseudomonadota</taxon>
        <taxon>Alphaproteobacteria</taxon>
        <taxon>Hyphomicrobiales</taxon>
        <taxon>Methylobacteriaceae</taxon>
        <taxon>Methylobacterium</taxon>
    </lineage>
</organism>
<protein>
    <recommendedName>
        <fullName evidence="10">ATP synthase epsilon chain</fullName>
    </recommendedName>
    <alternativeName>
        <fullName evidence="10">ATP synthase F1 sector epsilon subunit</fullName>
    </alternativeName>
    <alternativeName>
        <fullName evidence="10">F-ATPase epsilon subunit</fullName>
    </alternativeName>
</protein>
<dbReference type="GO" id="GO:0005886">
    <property type="term" value="C:plasma membrane"/>
    <property type="evidence" value="ECO:0007669"/>
    <property type="project" value="UniProtKB-SubCell"/>
</dbReference>
<evidence type="ECO:0000256" key="3">
    <source>
        <dbReference type="ARBA" id="ARBA00005712"/>
    </source>
</evidence>
<comment type="subcellular location">
    <subcellularLocation>
        <location evidence="10">Cell membrane</location>
        <topology evidence="10">Peripheral membrane protein</topology>
    </subcellularLocation>
    <subcellularLocation>
        <location evidence="2">Endomembrane system</location>
        <topology evidence="2">Peripheral membrane protein</topology>
    </subcellularLocation>
</comment>
<keyword evidence="9 10" id="KW-0066">ATP synthesis</keyword>
<dbReference type="Gene3D" id="2.60.15.10">
    <property type="entry name" value="F0F1 ATP synthase delta/epsilon subunit, N-terminal"/>
    <property type="match status" value="1"/>
</dbReference>
<evidence type="ECO:0000313" key="13">
    <source>
        <dbReference type="EMBL" id="GJD92569.1"/>
    </source>
</evidence>
<feature type="domain" description="ATP synthase F1 complex delta/epsilon subunit N-terminal" evidence="12">
    <location>
        <begin position="5"/>
        <end position="82"/>
    </location>
</feature>
<evidence type="ECO:0000259" key="12">
    <source>
        <dbReference type="Pfam" id="PF02823"/>
    </source>
</evidence>
<evidence type="ECO:0000313" key="14">
    <source>
        <dbReference type="Proteomes" id="UP001055247"/>
    </source>
</evidence>
<keyword evidence="8 10" id="KW-0139">CF(1)</keyword>
<dbReference type="HAMAP" id="MF_00530">
    <property type="entry name" value="ATP_synth_epsil_bac"/>
    <property type="match status" value="1"/>
</dbReference>
<comment type="function">
    <text evidence="1 10">Produces ATP from ADP in the presence of a proton gradient across the membrane.</text>
</comment>
<proteinExistence type="inferred from homology"/>
<evidence type="ECO:0000256" key="5">
    <source>
        <dbReference type="ARBA" id="ARBA00022781"/>
    </source>
</evidence>
<evidence type="ECO:0000256" key="1">
    <source>
        <dbReference type="ARBA" id="ARBA00003543"/>
    </source>
</evidence>
<accession>A0AAV4ZVG5</accession>
<evidence type="ECO:0000256" key="11">
    <source>
        <dbReference type="RuleBase" id="RU003656"/>
    </source>
</evidence>
<keyword evidence="4 10" id="KW-0813">Transport</keyword>
<dbReference type="InterPro" id="IPR001469">
    <property type="entry name" value="ATP_synth_F1_dsu/esu"/>
</dbReference>
<dbReference type="GO" id="GO:0012505">
    <property type="term" value="C:endomembrane system"/>
    <property type="evidence" value="ECO:0007669"/>
    <property type="project" value="UniProtKB-SubCell"/>
</dbReference>
<dbReference type="Pfam" id="PF02823">
    <property type="entry name" value="ATP-synt_DE_N"/>
    <property type="match status" value="1"/>
</dbReference>
<keyword evidence="7 10" id="KW-0472">Membrane</keyword>
<comment type="caution">
    <text evidence="13">The sequence shown here is derived from an EMBL/GenBank/DDBJ whole genome shotgun (WGS) entry which is preliminary data.</text>
</comment>
<keyword evidence="14" id="KW-1185">Reference proteome</keyword>
<dbReference type="RefSeq" id="WP_066926802.1">
    <property type="nucleotide sequence ID" value="NZ_BPQO01000049.1"/>
</dbReference>
<comment type="subunit">
    <text evidence="10 11">F-type ATPases have 2 components, CF(1) - the catalytic core - and CF(0) - the membrane proton channel. CF(1) has five subunits: alpha(3), beta(3), gamma(1), delta(1), epsilon(1). CF(0) has three main subunits: a, b and c.</text>
</comment>
<evidence type="ECO:0000256" key="7">
    <source>
        <dbReference type="ARBA" id="ARBA00023136"/>
    </source>
</evidence>